<dbReference type="SUPFAM" id="SSF46955">
    <property type="entry name" value="Putative DNA-binding domain"/>
    <property type="match status" value="1"/>
</dbReference>
<dbReference type="PANTHER" id="PTHR30204:SF92">
    <property type="entry name" value="HTH-TYPE TRANSCRIPTIONAL REGULATOR ZNTR"/>
    <property type="match status" value="1"/>
</dbReference>
<dbReference type="EMBL" id="JAHSQO010000008">
    <property type="protein sequence ID" value="MBY8918846.1"/>
    <property type="molecule type" value="Genomic_DNA"/>
</dbReference>
<dbReference type="InterPro" id="IPR047057">
    <property type="entry name" value="MerR_fam"/>
</dbReference>
<reference evidence="3 4" key="1">
    <citation type="submission" date="2021-06" db="EMBL/GenBank/DDBJ databases">
        <title>Nitratireductor porphyridii sp. nov., isolated from a small marine red alga, Porphyridium purpureum in South Korea.</title>
        <authorList>
            <person name="Kim K.H."/>
            <person name="Kristyanto S."/>
            <person name="Jeon C.O."/>
        </authorList>
    </citation>
    <scope>NUCLEOTIDE SEQUENCE [LARGE SCALE GENOMIC DNA]</scope>
    <source>
        <strain evidence="3 4">R6</strain>
    </source>
</reference>
<protein>
    <submittedName>
        <fullName evidence="3">Helix-turn-helix domain-containing protein</fullName>
    </submittedName>
</protein>
<dbReference type="CDD" id="cd04785">
    <property type="entry name" value="HTH_CadR-PbrR-like"/>
    <property type="match status" value="1"/>
</dbReference>
<dbReference type="RefSeq" id="WP_223006705.1">
    <property type="nucleotide sequence ID" value="NZ_CBDDPV010000002.1"/>
</dbReference>
<dbReference type="PANTHER" id="PTHR30204">
    <property type="entry name" value="REDOX-CYCLING DRUG-SENSING TRANSCRIPTIONAL ACTIVATOR SOXR"/>
    <property type="match status" value="1"/>
</dbReference>
<dbReference type="PROSITE" id="PS00552">
    <property type="entry name" value="HTH_MERR_1"/>
    <property type="match status" value="1"/>
</dbReference>
<dbReference type="PROSITE" id="PS50937">
    <property type="entry name" value="HTH_MERR_2"/>
    <property type="match status" value="1"/>
</dbReference>
<dbReference type="Gene3D" id="1.10.1660.10">
    <property type="match status" value="1"/>
</dbReference>
<name>A0ABS7RFV4_9HYPH</name>
<dbReference type="PRINTS" id="PR00040">
    <property type="entry name" value="HTHMERR"/>
</dbReference>
<dbReference type="Proteomes" id="UP000777661">
    <property type="component" value="Unassembled WGS sequence"/>
</dbReference>
<keyword evidence="4" id="KW-1185">Reference proteome</keyword>
<comment type="caution">
    <text evidence="3">The sequence shown here is derived from an EMBL/GenBank/DDBJ whole genome shotgun (WGS) entry which is preliminary data.</text>
</comment>
<organism evidence="3 4">
    <name type="scientific">Nitratireductor rhodophyticola</name>
    <dbReference type="NCBI Taxonomy" id="2854036"/>
    <lineage>
        <taxon>Bacteria</taxon>
        <taxon>Pseudomonadati</taxon>
        <taxon>Pseudomonadota</taxon>
        <taxon>Alphaproteobacteria</taxon>
        <taxon>Hyphomicrobiales</taxon>
        <taxon>Phyllobacteriaceae</taxon>
        <taxon>Nitratireductor</taxon>
    </lineage>
</organism>
<dbReference type="InterPro" id="IPR009061">
    <property type="entry name" value="DNA-bd_dom_put_sf"/>
</dbReference>
<dbReference type="Pfam" id="PF13411">
    <property type="entry name" value="MerR_1"/>
    <property type="match status" value="1"/>
</dbReference>
<evidence type="ECO:0000313" key="4">
    <source>
        <dbReference type="Proteomes" id="UP000777661"/>
    </source>
</evidence>
<feature type="domain" description="HTH merR-type" evidence="2">
    <location>
        <begin position="13"/>
        <end position="78"/>
    </location>
</feature>
<dbReference type="SMART" id="SM00422">
    <property type="entry name" value="HTH_MERR"/>
    <property type="match status" value="1"/>
</dbReference>
<keyword evidence="1" id="KW-0238">DNA-binding</keyword>
<gene>
    <name evidence="3" type="ORF">KVG22_19755</name>
</gene>
<accession>A0ABS7RFV4</accession>
<evidence type="ECO:0000259" key="2">
    <source>
        <dbReference type="PROSITE" id="PS50937"/>
    </source>
</evidence>
<evidence type="ECO:0000256" key="1">
    <source>
        <dbReference type="ARBA" id="ARBA00023125"/>
    </source>
</evidence>
<proteinExistence type="predicted"/>
<dbReference type="InterPro" id="IPR000551">
    <property type="entry name" value="MerR-type_HTH_dom"/>
</dbReference>
<sequence length="137" mass="15784">MTEHVPVKGLQRSQLSKRTGCNIETIRYYENIGLMPEPPRTSKGYRLYDETHVRRLRFVLRSRELGFGIDEIRGLLHLVDRKSQTCAEVQERTKPHLAEIRAKIADLRRIERLLSRTMAQCSGEDVPECPILDALAA</sequence>
<evidence type="ECO:0000313" key="3">
    <source>
        <dbReference type="EMBL" id="MBY8918846.1"/>
    </source>
</evidence>